<dbReference type="PRINTS" id="PR00080">
    <property type="entry name" value="SDRFAMILY"/>
</dbReference>
<dbReference type="EMBL" id="CADCSZ010000117">
    <property type="protein sequence ID" value="CAA9243759.1"/>
    <property type="molecule type" value="Genomic_DNA"/>
</dbReference>
<dbReference type="PANTHER" id="PTHR43157:SF31">
    <property type="entry name" value="PHOSPHATIDYLINOSITOL-GLYCAN BIOSYNTHESIS CLASS F PROTEIN"/>
    <property type="match status" value="1"/>
</dbReference>
<dbReference type="Pfam" id="PF00106">
    <property type="entry name" value="adh_short"/>
    <property type="match status" value="1"/>
</dbReference>
<accession>A0A6J4I6L3</accession>
<dbReference type="AlphaFoldDB" id="A0A6J4I6L3"/>
<comment type="similarity">
    <text evidence="2">Belongs to the short-chain dehydrogenases/reductases (SDR) family.</text>
</comment>
<evidence type="ECO:0008006" key="4">
    <source>
        <dbReference type="Google" id="ProtNLM"/>
    </source>
</evidence>
<dbReference type="PRINTS" id="PR00081">
    <property type="entry name" value="GDHRDH"/>
</dbReference>
<sequence>MVDAPAPLTIVVTGASAGIGAAAAVELTRRGHSVLAIGRSATKLGGVRRQMQQVAPAGLEVPEPEAADFASLANVRALADSLLERFPRIDVLTNNAGLILPRREESADGHEMIFAVNHLAPFLLTNLLVDRLRSSGGRVVTTSSEAHKGGRINEDDLQLHRWGRWRAYCQSKLANVLFTSELARRTGLPATSFHPGLVRTEFGRGSFVKVLSTVVRPFYRTPEKGAETLVWLATGPEGAAPTAIYYTNCRPGRPTSDAQDPELARRLWEASAALVALEPTS</sequence>
<name>A0A6J4I6L3_9ACTN</name>
<evidence type="ECO:0000256" key="1">
    <source>
        <dbReference type="ARBA" id="ARBA00023002"/>
    </source>
</evidence>
<dbReference type="GO" id="GO:0016491">
    <property type="term" value="F:oxidoreductase activity"/>
    <property type="evidence" value="ECO:0007669"/>
    <property type="project" value="UniProtKB-KW"/>
</dbReference>
<dbReference type="InterPro" id="IPR002347">
    <property type="entry name" value="SDR_fam"/>
</dbReference>
<proteinExistence type="inferred from homology"/>
<protein>
    <recommendedName>
        <fullName evidence="4">Oxidoreductase/Short-chain dehydrogenase</fullName>
    </recommendedName>
</protein>
<evidence type="ECO:0000256" key="2">
    <source>
        <dbReference type="RuleBase" id="RU000363"/>
    </source>
</evidence>
<gene>
    <name evidence="3" type="ORF">AVDCRST_MAG76-1913</name>
</gene>
<reference evidence="3" key="1">
    <citation type="submission" date="2020-02" db="EMBL/GenBank/DDBJ databases">
        <authorList>
            <person name="Meier V. D."/>
        </authorList>
    </citation>
    <scope>NUCLEOTIDE SEQUENCE</scope>
    <source>
        <strain evidence="3">AVDCRST_MAG76</strain>
    </source>
</reference>
<dbReference type="InterPro" id="IPR036291">
    <property type="entry name" value="NAD(P)-bd_dom_sf"/>
</dbReference>
<dbReference type="PANTHER" id="PTHR43157">
    <property type="entry name" value="PHOSPHATIDYLINOSITOL-GLYCAN BIOSYNTHESIS CLASS F PROTEIN-RELATED"/>
    <property type="match status" value="1"/>
</dbReference>
<keyword evidence="1" id="KW-0560">Oxidoreductase</keyword>
<evidence type="ECO:0000313" key="3">
    <source>
        <dbReference type="EMBL" id="CAA9243759.1"/>
    </source>
</evidence>
<dbReference type="Gene3D" id="3.40.50.720">
    <property type="entry name" value="NAD(P)-binding Rossmann-like Domain"/>
    <property type="match status" value="1"/>
</dbReference>
<dbReference type="SUPFAM" id="SSF51735">
    <property type="entry name" value="NAD(P)-binding Rossmann-fold domains"/>
    <property type="match status" value="1"/>
</dbReference>
<organism evidence="3">
    <name type="scientific">uncultured Acidimicrobiales bacterium</name>
    <dbReference type="NCBI Taxonomy" id="310071"/>
    <lineage>
        <taxon>Bacteria</taxon>
        <taxon>Bacillati</taxon>
        <taxon>Actinomycetota</taxon>
        <taxon>Acidimicrobiia</taxon>
        <taxon>Acidimicrobiales</taxon>
        <taxon>environmental samples</taxon>
    </lineage>
</organism>